<protein>
    <submittedName>
        <fullName evidence="1">Transposase</fullName>
    </submittedName>
</protein>
<proteinExistence type="predicted"/>
<name>A0A5K3FLW5_MESCO</name>
<sequence length="201" mass="22175">MVSRRQVVRDESGVRFFGDSPLSTDSDGILLEGPTCGRESHRSRHRIVLADYVALVAGRESTRFTQLCRHDLSVGRRGGHPHSYTQRLLIPRGGGAGGDCEERGQVGAAGVWGRDNHGVPVNGFLRRGSVNNRHSSEWAATSWQRYDRTGTTSTTSGWHLVQCGFYVSPPHPLHFDNSRHCEAIHDVAAWHPAQSLSKLAE</sequence>
<evidence type="ECO:0000313" key="1">
    <source>
        <dbReference type="WBParaSite" id="MCU_009484-RA"/>
    </source>
</evidence>
<organism evidence="1">
    <name type="scientific">Mesocestoides corti</name>
    <name type="common">Flatworm</name>
    <dbReference type="NCBI Taxonomy" id="53468"/>
    <lineage>
        <taxon>Eukaryota</taxon>
        <taxon>Metazoa</taxon>
        <taxon>Spiralia</taxon>
        <taxon>Lophotrochozoa</taxon>
        <taxon>Platyhelminthes</taxon>
        <taxon>Cestoda</taxon>
        <taxon>Eucestoda</taxon>
        <taxon>Cyclophyllidea</taxon>
        <taxon>Mesocestoididae</taxon>
        <taxon>Mesocestoides</taxon>
    </lineage>
</organism>
<accession>A0A5K3FLW5</accession>
<dbReference type="WBParaSite" id="MCU_009484-RA">
    <property type="protein sequence ID" value="MCU_009484-RA"/>
    <property type="gene ID" value="MCU_009484"/>
</dbReference>
<dbReference type="AlphaFoldDB" id="A0A5K3FLW5"/>
<reference evidence="1" key="1">
    <citation type="submission" date="2019-11" db="UniProtKB">
        <authorList>
            <consortium name="WormBaseParasite"/>
        </authorList>
    </citation>
    <scope>IDENTIFICATION</scope>
</reference>